<dbReference type="InterPro" id="IPR006439">
    <property type="entry name" value="HAD-SF_hydro_IA"/>
</dbReference>
<dbReference type="InterPro" id="IPR036412">
    <property type="entry name" value="HAD-like_sf"/>
</dbReference>
<dbReference type="InterPro" id="IPR023214">
    <property type="entry name" value="HAD_sf"/>
</dbReference>
<dbReference type="PANTHER" id="PTHR43611:SF3">
    <property type="entry name" value="FLAVIN MONONUCLEOTIDE HYDROLASE 1, CHLOROPLATIC"/>
    <property type="match status" value="1"/>
</dbReference>
<dbReference type="AlphaFoldDB" id="A0A381VSX5"/>
<dbReference type="SUPFAM" id="SSF56784">
    <property type="entry name" value="HAD-like"/>
    <property type="match status" value="1"/>
</dbReference>
<evidence type="ECO:0000313" key="1">
    <source>
        <dbReference type="EMBL" id="SVA42858.1"/>
    </source>
</evidence>
<dbReference type="EMBL" id="UINC01009560">
    <property type="protein sequence ID" value="SVA42858.1"/>
    <property type="molecule type" value="Genomic_DNA"/>
</dbReference>
<dbReference type="Pfam" id="PF00702">
    <property type="entry name" value="Hydrolase"/>
    <property type="match status" value="1"/>
</dbReference>
<gene>
    <name evidence="1" type="ORF">METZ01_LOCUS95712</name>
</gene>
<sequence length="181" mass="20943">MVQYISDVTEISPKIIRDCFPEDIHEEYERGQISDQEWFVSYKKALPQPNCLKETDFWEAWTRLLGQETNVVDIMIRLKDTYSVWLLSNTNQRHVRNEIEKKYAFSQLADGTIYSFEEGARKPEKEIFNIATEKIGADSQACLFIDDKEENVTGSISAGFLGLNYINTQQLERDLGPLGVY</sequence>
<protein>
    <submittedName>
        <fullName evidence="1">Uncharacterized protein</fullName>
    </submittedName>
</protein>
<dbReference type="Gene3D" id="1.10.150.240">
    <property type="entry name" value="Putative phosphatase, domain 2"/>
    <property type="match status" value="1"/>
</dbReference>
<reference evidence="1" key="1">
    <citation type="submission" date="2018-05" db="EMBL/GenBank/DDBJ databases">
        <authorList>
            <person name="Lanie J.A."/>
            <person name="Ng W.-L."/>
            <person name="Kazmierczak K.M."/>
            <person name="Andrzejewski T.M."/>
            <person name="Davidsen T.M."/>
            <person name="Wayne K.J."/>
            <person name="Tettelin H."/>
            <person name="Glass J.I."/>
            <person name="Rusch D."/>
            <person name="Podicherti R."/>
            <person name="Tsui H.-C.T."/>
            <person name="Winkler M.E."/>
        </authorList>
    </citation>
    <scope>NUCLEOTIDE SEQUENCE</scope>
</reference>
<dbReference type="Gene3D" id="3.40.50.1000">
    <property type="entry name" value="HAD superfamily/HAD-like"/>
    <property type="match status" value="1"/>
</dbReference>
<accession>A0A381VSX5</accession>
<proteinExistence type="predicted"/>
<name>A0A381VSX5_9ZZZZ</name>
<organism evidence="1">
    <name type="scientific">marine metagenome</name>
    <dbReference type="NCBI Taxonomy" id="408172"/>
    <lineage>
        <taxon>unclassified sequences</taxon>
        <taxon>metagenomes</taxon>
        <taxon>ecological metagenomes</taxon>
    </lineage>
</organism>
<dbReference type="PANTHER" id="PTHR43611">
    <property type="entry name" value="ALPHA-D-GLUCOSE 1-PHOSPHATE PHOSPHATASE"/>
    <property type="match status" value="1"/>
</dbReference>
<dbReference type="InterPro" id="IPR023198">
    <property type="entry name" value="PGP-like_dom2"/>
</dbReference>
<dbReference type="NCBIfam" id="TIGR01509">
    <property type="entry name" value="HAD-SF-IA-v3"/>
    <property type="match status" value="1"/>
</dbReference>